<name>A0A8S1YQQ6_9CILI</name>
<proteinExistence type="predicted"/>
<accession>A0A8S1YQQ6</accession>
<sequence>MINRTSQLVLDYYETHQNIDNNLLDFIKIVKSYSLLQDINKDKPLMNQIFSQLA</sequence>
<protein>
    <submittedName>
        <fullName evidence="1">Uncharacterized protein</fullName>
    </submittedName>
</protein>
<evidence type="ECO:0000313" key="2">
    <source>
        <dbReference type="Proteomes" id="UP000689195"/>
    </source>
</evidence>
<comment type="caution">
    <text evidence="1">The sequence shown here is derived from an EMBL/GenBank/DDBJ whole genome shotgun (WGS) entry which is preliminary data.</text>
</comment>
<keyword evidence="2" id="KW-1185">Reference proteome</keyword>
<organism evidence="1 2">
    <name type="scientific">Paramecium pentaurelia</name>
    <dbReference type="NCBI Taxonomy" id="43138"/>
    <lineage>
        <taxon>Eukaryota</taxon>
        <taxon>Sar</taxon>
        <taxon>Alveolata</taxon>
        <taxon>Ciliophora</taxon>
        <taxon>Intramacronucleata</taxon>
        <taxon>Oligohymenophorea</taxon>
        <taxon>Peniculida</taxon>
        <taxon>Parameciidae</taxon>
        <taxon>Paramecium</taxon>
    </lineage>
</organism>
<dbReference type="EMBL" id="CAJJDO010000217">
    <property type="protein sequence ID" value="CAD8214472.1"/>
    <property type="molecule type" value="Genomic_DNA"/>
</dbReference>
<dbReference type="AlphaFoldDB" id="A0A8S1YQQ6"/>
<dbReference type="Proteomes" id="UP000689195">
    <property type="component" value="Unassembled WGS sequence"/>
</dbReference>
<gene>
    <name evidence="1" type="ORF">PPENT_87.1.T2170002</name>
</gene>
<reference evidence="1" key="1">
    <citation type="submission" date="2021-01" db="EMBL/GenBank/DDBJ databases">
        <authorList>
            <consortium name="Genoscope - CEA"/>
            <person name="William W."/>
        </authorList>
    </citation>
    <scope>NUCLEOTIDE SEQUENCE</scope>
</reference>
<evidence type="ECO:0000313" key="1">
    <source>
        <dbReference type="EMBL" id="CAD8214472.1"/>
    </source>
</evidence>